<keyword evidence="3" id="KW-1185">Reference proteome</keyword>
<feature type="chain" id="PRO_5045322463" evidence="1">
    <location>
        <begin position="25"/>
        <end position="301"/>
    </location>
</feature>
<comment type="caution">
    <text evidence="2">The sequence shown here is derived from an EMBL/GenBank/DDBJ whole genome shotgun (WGS) entry which is preliminary data.</text>
</comment>
<dbReference type="Proteomes" id="UP000635665">
    <property type="component" value="Unassembled WGS sequence"/>
</dbReference>
<dbReference type="EMBL" id="JAEHNY010000016">
    <property type="protein sequence ID" value="MBI6121293.1"/>
    <property type="molecule type" value="Genomic_DNA"/>
</dbReference>
<accession>A0ABS0TMR3</accession>
<reference evidence="2 3" key="1">
    <citation type="submission" date="2020-12" db="EMBL/GenBank/DDBJ databases">
        <title>Salegentibacter orientalis sp. nov., isolated from costal sediment.</title>
        <authorList>
            <person name="Lian F.-B."/>
        </authorList>
    </citation>
    <scope>NUCLEOTIDE SEQUENCE [LARGE SCALE GENOMIC DNA]</scope>
    <source>
        <strain evidence="2 3">F60176</strain>
    </source>
</reference>
<dbReference type="InterPro" id="IPR019861">
    <property type="entry name" value="PorP/SprF_Bacteroidetes"/>
</dbReference>
<evidence type="ECO:0000313" key="2">
    <source>
        <dbReference type="EMBL" id="MBI6121293.1"/>
    </source>
</evidence>
<feature type="signal peptide" evidence="1">
    <location>
        <begin position="1"/>
        <end position="24"/>
    </location>
</feature>
<dbReference type="Pfam" id="PF11751">
    <property type="entry name" value="PorP_SprF"/>
    <property type="match status" value="1"/>
</dbReference>
<evidence type="ECO:0000256" key="1">
    <source>
        <dbReference type="SAM" id="SignalP"/>
    </source>
</evidence>
<evidence type="ECO:0000313" key="3">
    <source>
        <dbReference type="Proteomes" id="UP000635665"/>
    </source>
</evidence>
<gene>
    <name evidence="2" type="ORF">I6U50_14805</name>
</gene>
<sequence length="301" mass="33850">MTKKYKTAITTCFIVFICTYISSAQQTALFPEYNYNPFILNPAYSGIAESPEASISNYGYLNNIEGSPTTLSFSFHTPINNNKMGLGAAVLHDKIGVTTSTRAFVAYSYKIFFDVENNRPYWQVYDQNVLSFGITAGVQQFNENLLDLGITNDPKFDENINANIPTMGVGILYNRANFYLGVSAPNILGDKLASRNDLNLSNPFYGYFGYRFFTNRFQEIMIKPSALLKYENGAPLQIDANIAVNFKNKFEIGTGYRSSHSINFLGGIYALQNFKFVYYYNFGLKNGILGNNHGIIVAYKF</sequence>
<dbReference type="NCBIfam" id="TIGR03519">
    <property type="entry name" value="T9SS_PorP_fam"/>
    <property type="match status" value="1"/>
</dbReference>
<protein>
    <submittedName>
        <fullName evidence="2">PorP/SprF family type IX secretion system membrane protein</fullName>
    </submittedName>
</protein>
<keyword evidence="1" id="KW-0732">Signal</keyword>
<organism evidence="2 3">
    <name type="scientific">Salegentibacter maritimus</name>
    <dbReference type="NCBI Taxonomy" id="2794347"/>
    <lineage>
        <taxon>Bacteria</taxon>
        <taxon>Pseudomonadati</taxon>
        <taxon>Bacteroidota</taxon>
        <taxon>Flavobacteriia</taxon>
        <taxon>Flavobacteriales</taxon>
        <taxon>Flavobacteriaceae</taxon>
        <taxon>Salegentibacter</taxon>
    </lineage>
</organism>
<name>A0ABS0TMR3_9FLAO</name>
<proteinExistence type="predicted"/>